<feature type="region of interest" description="Disordered" evidence="4">
    <location>
        <begin position="793"/>
        <end position="812"/>
    </location>
</feature>
<dbReference type="Pfam" id="PF07715">
    <property type="entry name" value="Plug"/>
    <property type="match status" value="1"/>
</dbReference>
<feature type="chain" id="PRO_5007824663" evidence="5">
    <location>
        <begin position="20"/>
        <end position="812"/>
    </location>
</feature>
<feature type="domain" description="Outer membrane protein beta-barrel" evidence="7">
    <location>
        <begin position="378"/>
        <end position="780"/>
    </location>
</feature>
<dbReference type="STRING" id="681398.PJIAN_1859"/>
<accession>A0A161LIL5</accession>
<dbReference type="Pfam" id="PF14905">
    <property type="entry name" value="OMP_b-brl_3"/>
    <property type="match status" value="1"/>
</dbReference>
<gene>
    <name evidence="8" type="ORF">PJIAN_1859</name>
</gene>
<keyword evidence="8" id="KW-0675">Receptor</keyword>
<dbReference type="Proteomes" id="UP000076586">
    <property type="component" value="Unassembled WGS sequence"/>
</dbReference>
<evidence type="ECO:0000259" key="6">
    <source>
        <dbReference type="Pfam" id="PF07715"/>
    </source>
</evidence>
<evidence type="ECO:0000256" key="4">
    <source>
        <dbReference type="SAM" id="MobiDB-lite"/>
    </source>
</evidence>
<comment type="caution">
    <text evidence="8">The sequence shown here is derived from an EMBL/GenBank/DDBJ whole genome shotgun (WGS) entry which is preliminary data.</text>
</comment>
<dbReference type="PANTHER" id="PTHR40980">
    <property type="entry name" value="PLUG DOMAIN-CONTAINING PROTEIN"/>
    <property type="match status" value="1"/>
</dbReference>
<dbReference type="InterPro" id="IPR041700">
    <property type="entry name" value="OMP_b-brl_3"/>
</dbReference>
<dbReference type="EMBL" id="BDCR01000001">
    <property type="protein sequence ID" value="GAT62266.1"/>
    <property type="molecule type" value="Genomic_DNA"/>
</dbReference>
<keyword evidence="2" id="KW-0472">Membrane</keyword>
<dbReference type="InterPro" id="IPR036942">
    <property type="entry name" value="Beta-barrel_TonB_sf"/>
</dbReference>
<evidence type="ECO:0000256" key="3">
    <source>
        <dbReference type="ARBA" id="ARBA00023237"/>
    </source>
</evidence>
<sequence length="812" mass="90479">MYKKITLLCLFFGALMLHAENKNLPYQIAGQAVEASNGKTIPYATVTLQNDSAKVLKKISSDVNGKFSFAVKEKRKYTVVLSFMGFKEAKVVANVTEAKTDVGKVAMEEGVVMKEVSIVAQKPLVKVDPDKLTYSVEADPESKTSNVLEMLRKIPLITVDSEDNISLNGQSNFKVLVNGKSSSMMSNNLKDILKSLPANSIKDIEVITNPSSKYDAEGVGGIINIITTQKKMAGYNGSINAGFDSRGGYNGGLYLATKVNKFSFSGRYSYNHFKDPENKYTSDRTNFISDTYRTTNSAGNSTYNGSSSNFSGEASYDIDSLNLISTSFWGYGYDYRSKSLSSTNVLDINNARSQYFDNVNNGKTNYNTLSGNIDYQRSFKKPEKTFTVSYKLDNNPNKSNYESDIVNTFNYSPYSQRSVTDALTREQTLQVDYYDPLSPKHQVECGVKAIYRQNDSNSDTYLFNLQTSNWDYNQAKSNELDYNQYILGAYGGYVLKLKTLTAKGGVRTEFTWNNATSTSATETKFNNHLQNVVPYVTLNYQLKPGKNIKASYTQRLYRPGIWYLNPYVNTTDPQNISFGNPHLKSEIAHSFELGYSAFTPKFNFSLTGRGAFTNNSIESLSTINSDGIKSTTYKNIGTDMNVGLNVYVSFRPSEKFNIYYNGGGRYTKMQANNGYSITSKGYTYSNYLGARFVLWKGNSISFNGGIYSPSIMLQGKSSTYSYSGISMSQMFFDKKMSVNLSVSNPFKKTQIYSSNYNDPNYTQHSESTYPSRSLRCSVTYNFGKMGMDVKKARRGIQNDDVKSGGSSSGGGN</sequence>
<dbReference type="Pfam" id="PF13715">
    <property type="entry name" value="CarbopepD_reg_2"/>
    <property type="match status" value="1"/>
</dbReference>
<keyword evidence="3" id="KW-0998">Cell outer membrane</keyword>
<name>A0A161LIL5_9BACT</name>
<keyword evidence="5" id="KW-0732">Signal</keyword>
<proteinExistence type="predicted"/>
<dbReference type="RefSeq" id="WP_068702313.1">
    <property type="nucleotide sequence ID" value="NZ_BDCR01000001.1"/>
</dbReference>
<dbReference type="Gene3D" id="2.170.130.10">
    <property type="entry name" value="TonB-dependent receptor, plug domain"/>
    <property type="match status" value="1"/>
</dbReference>
<evidence type="ECO:0000259" key="7">
    <source>
        <dbReference type="Pfam" id="PF14905"/>
    </source>
</evidence>
<comment type="subcellular location">
    <subcellularLocation>
        <location evidence="1">Cell outer membrane</location>
    </subcellularLocation>
</comment>
<protein>
    <submittedName>
        <fullName evidence="8">Outer membrane receptor proteins</fullName>
    </submittedName>
</protein>
<dbReference type="GO" id="GO:0009279">
    <property type="term" value="C:cell outer membrane"/>
    <property type="evidence" value="ECO:0007669"/>
    <property type="project" value="UniProtKB-SubCell"/>
</dbReference>
<evidence type="ECO:0000313" key="8">
    <source>
        <dbReference type="EMBL" id="GAT62266.1"/>
    </source>
</evidence>
<dbReference type="AlphaFoldDB" id="A0A161LIL5"/>
<evidence type="ECO:0000313" key="9">
    <source>
        <dbReference type="Proteomes" id="UP000076586"/>
    </source>
</evidence>
<evidence type="ECO:0000256" key="5">
    <source>
        <dbReference type="SAM" id="SignalP"/>
    </source>
</evidence>
<dbReference type="Gene3D" id="2.60.40.1120">
    <property type="entry name" value="Carboxypeptidase-like, regulatory domain"/>
    <property type="match status" value="1"/>
</dbReference>
<reference evidence="9" key="1">
    <citation type="submission" date="2016-04" db="EMBL/GenBank/DDBJ databases">
        <title>Draft genome sequence of Paludibacter jiangxiensis strain NM7.</title>
        <authorList>
            <person name="Qiu Y."/>
            <person name="Matsuura N."/>
            <person name="Ohashi A."/>
            <person name="Tourlousse M.D."/>
            <person name="Sekiguchi Y."/>
        </authorList>
    </citation>
    <scope>NUCLEOTIDE SEQUENCE [LARGE SCALE GENOMIC DNA]</scope>
    <source>
        <strain evidence="9">NM7</strain>
    </source>
</reference>
<dbReference type="PANTHER" id="PTHR40980:SF4">
    <property type="entry name" value="TONB-DEPENDENT RECEPTOR-LIKE BETA-BARREL DOMAIN-CONTAINING PROTEIN"/>
    <property type="match status" value="1"/>
</dbReference>
<dbReference type="InterPro" id="IPR008969">
    <property type="entry name" value="CarboxyPept-like_regulatory"/>
</dbReference>
<dbReference type="Gene3D" id="2.40.170.20">
    <property type="entry name" value="TonB-dependent receptor, beta-barrel domain"/>
    <property type="match status" value="1"/>
</dbReference>
<dbReference type="SUPFAM" id="SSF49464">
    <property type="entry name" value="Carboxypeptidase regulatory domain-like"/>
    <property type="match status" value="1"/>
</dbReference>
<evidence type="ECO:0000256" key="1">
    <source>
        <dbReference type="ARBA" id="ARBA00004442"/>
    </source>
</evidence>
<organism evidence="8 9">
    <name type="scientific">Paludibacter jiangxiensis</name>
    <dbReference type="NCBI Taxonomy" id="681398"/>
    <lineage>
        <taxon>Bacteria</taxon>
        <taxon>Pseudomonadati</taxon>
        <taxon>Bacteroidota</taxon>
        <taxon>Bacteroidia</taxon>
        <taxon>Bacteroidales</taxon>
        <taxon>Paludibacteraceae</taxon>
        <taxon>Paludibacter</taxon>
    </lineage>
</organism>
<evidence type="ECO:0000256" key="2">
    <source>
        <dbReference type="ARBA" id="ARBA00023136"/>
    </source>
</evidence>
<feature type="domain" description="TonB-dependent receptor plug" evidence="6">
    <location>
        <begin position="141"/>
        <end position="222"/>
    </location>
</feature>
<dbReference type="InterPro" id="IPR012910">
    <property type="entry name" value="Plug_dom"/>
</dbReference>
<dbReference type="InterPro" id="IPR037066">
    <property type="entry name" value="Plug_dom_sf"/>
</dbReference>
<reference evidence="9" key="2">
    <citation type="journal article" date="2017" name="Genome Announc.">
        <title>Draft genome sequence of Paludibacter jiangxiensis NM7(T), a propionate-producing fermentative bacterium.</title>
        <authorList>
            <person name="Qiu Y.-L."/>
            <person name="Tourlousse D.M."/>
            <person name="Matsuura N."/>
            <person name="Ohashi A."/>
            <person name="Sekiguchi Y."/>
        </authorList>
    </citation>
    <scope>NUCLEOTIDE SEQUENCE [LARGE SCALE GENOMIC DNA]</scope>
    <source>
        <strain evidence="9">NM7</strain>
    </source>
</reference>
<dbReference type="SUPFAM" id="SSF56935">
    <property type="entry name" value="Porins"/>
    <property type="match status" value="1"/>
</dbReference>
<keyword evidence="9" id="KW-1185">Reference proteome</keyword>
<feature type="signal peptide" evidence="5">
    <location>
        <begin position="1"/>
        <end position="19"/>
    </location>
</feature>